<comment type="caution">
    <text evidence="2">The sequence shown here is derived from an EMBL/GenBank/DDBJ whole genome shotgun (WGS) entry which is preliminary data.</text>
</comment>
<evidence type="ECO:0000256" key="1">
    <source>
        <dbReference type="SAM" id="MobiDB-lite"/>
    </source>
</evidence>
<dbReference type="OrthoDB" id="5378341at2"/>
<dbReference type="InterPro" id="IPR015943">
    <property type="entry name" value="WD40/YVTN_repeat-like_dom_sf"/>
</dbReference>
<gene>
    <name evidence="2" type="ORF">ENSA5_65230</name>
</gene>
<feature type="compositionally biased region" description="Acidic residues" evidence="1">
    <location>
        <begin position="21"/>
        <end position="41"/>
    </location>
</feature>
<sequence>MVLNVWSAGCGGGAAQTGTSDIDEAEDEAPVEAGDEAVDEAGDGKGDGDGDAEDGGEPGDGDPDEGDPGAPSGPKFDTKSVPDGNAGSCGEGSGDVEFSYIWIANSDQGTLSKIDTETLVEVARYQIRPDGGGMPSRTSVNLSGDVAVASREGGVTKVYARLADCEEQNGSPGLQTSSGANDILAWGEEECIAWHAPMEFDSQRPIAWTQGSFNEGDCTWSDQKVWTTGTSGAGGYAEVIRLDGDDGSVDGMVHIPDLTPFNSFGGYGAVVDAEGNLWFNEMFVVGDNLVRVDADDLAYELIPSPGRTGYGIAIDEDGRIWTCGNGLVSRYDPDTDDWVDAPNLLAYGGCMVDAEGRLWVSNSDIAPYSIRAYDVETLGLLLSHEMPEHLHGISIDFAGYVWGVGGAPGIGGGERALRIEPETGTYETVEGLSGAYTYSDMTGFALASSVQG</sequence>
<feature type="region of interest" description="Disordered" evidence="1">
    <location>
        <begin position="1"/>
        <end position="90"/>
    </location>
</feature>
<protein>
    <recommendedName>
        <fullName evidence="4">Virginiamycin B lyase</fullName>
    </recommendedName>
</protein>
<name>A0A2S9XCM3_9BACT</name>
<proteinExistence type="predicted"/>
<keyword evidence="3" id="KW-1185">Reference proteome</keyword>
<evidence type="ECO:0000313" key="3">
    <source>
        <dbReference type="Proteomes" id="UP000237968"/>
    </source>
</evidence>
<dbReference type="SUPFAM" id="SSF63829">
    <property type="entry name" value="Calcium-dependent phosphotriesterase"/>
    <property type="match status" value="1"/>
</dbReference>
<evidence type="ECO:0000313" key="2">
    <source>
        <dbReference type="EMBL" id="PRP90431.1"/>
    </source>
</evidence>
<feature type="compositionally biased region" description="Acidic residues" evidence="1">
    <location>
        <begin position="49"/>
        <end position="67"/>
    </location>
</feature>
<organism evidence="2 3">
    <name type="scientific">Enhygromyxa salina</name>
    <dbReference type="NCBI Taxonomy" id="215803"/>
    <lineage>
        <taxon>Bacteria</taxon>
        <taxon>Pseudomonadati</taxon>
        <taxon>Myxococcota</taxon>
        <taxon>Polyangia</taxon>
        <taxon>Nannocystales</taxon>
        <taxon>Nannocystaceae</taxon>
        <taxon>Enhygromyxa</taxon>
    </lineage>
</organism>
<dbReference type="AlphaFoldDB" id="A0A2S9XCM3"/>
<dbReference type="RefSeq" id="WP_106395684.1">
    <property type="nucleotide sequence ID" value="NZ_PVNK01000282.1"/>
</dbReference>
<reference evidence="2 3" key="1">
    <citation type="submission" date="2018-03" db="EMBL/GenBank/DDBJ databases">
        <title>Draft Genome Sequences of the Obligatory Marine Myxobacteria Enhygromyxa salina SWB005.</title>
        <authorList>
            <person name="Poehlein A."/>
            <person name="Moghaddam J.A."/>
            <person name="Harms H."/>
            <person name="Alanjari M."/>
            <person name="Koenig G.M."/>
            <person name="Daniel R."/>
            <person name="Schaeberle T.F."/>
        </authorList>
    </citation>
    <scope>NUCLEOTIDE SEQUENCE [LARGE SCALE GENOMIC DNA]</scope>
    <source>
        <strain evidence="2 3">SWB005</strain>
    </source>
</reference>
<dbReference type="EMBL" id="PVNK01000282">
    <property type="protein sequence ID" value="PRP90431.1"/>
    <property type="molecule type" value="Genomic_DNA"/>
</dbReference>
<evidence type="ECO:0008006" key="4">
    <source>
        <dbReference type="Google" id="ProtNLM"/>
    </source>
</evidence>
<dbReference type="Gene3D" id="2.130.10.10">
    <property type="entry name" value="YVTN repeat-like/Quinoprotein amine dehydrogenase"/>
    <property type="match status" value="1"/>
</dbReference>
<accession>A0A2S9XCM3</accession>
<dbReference type="Proteomes" id="UP000237968">
    <property type="component" value="Unassembled WGS sequence"/>
</dbReference>